<dbReference type="EMBL" id="CVQH01024749">
    <property type="protein sequence ID" value="CRK37473.1"/>
    <property type="molecule type" value="Genomic_DNA"/>
</dbReference>
<organism evidence="2 3">
    <name type="scientific">Verticillium longisporum</name>
    <name type="common">Verticillium dahliae var. longisporum</name>
    <dbReference type="NCBI Taxonomy" id="100787"/>
    <lineage>
        <taxon>Eukaryota</taxon>
        <taxon>Fungi</taxon>
        <taxon>Dikarya</taxon>
        <taxon>Ascomycota</taxon>
        <taxon>Pezizomycotina</taxon>
        <taxon>Sordariomycetes</taxon>
        <taxon>Hypocreomycetidae</taxon>
        <taxon>Glomerellales</taxon>
        <taxon>Plectosphaerellaceae</taxon>
        <taxon>Verticillium</taxon>
    </lineage>
</organism>
<proteinExistence type="predicted"/>
<keyword evidence="3" id="KW-1185">Reference proteome</keyword>
<gene>
    <name evidence="2" type="ORF">BN1708_001494</name>
</gene>
<protein>
    <submittedName>
        <fullName evidence="2">Uncharacterized protein</fullName>
    </submittedName>
</protein>
<keyword evidence="1" id="KW-0812">Transmembrane</keyword>
<evidence type="ECO:0000313" key="3">
    <source>
        <dbReference type="Proteomes" id="UP000044602"/>
    </source>
</evidence>
<sequence length="77" mass="7916">MDPSPSRRERCAGGHVCTPTPLLLVLVVPLAVSSAGTLVGGFTAAFATVVISRLLGHDVFELRPQGFDGGELVADLG</sequence>
<feature type="transmembrane region" description="Helical" evidence="1">
    <location>
        <begin position="12"/>
        <end position="32"/>
    </location>
</feature>
<name>A0A0G4MT74_VERLO</name>
<accession>A0A0G4MT74</accession>
<reference evidence="2 3" key="1">
    <citation type="submission" date="2015-05" db="EMBL/GenBank/DDBJ databases">
        <authorList>
            <person name="Wang D.B."/>
            <person name="Wang M."/>
        </authorList>
    </citation>
    <scope>NUCLEOTIDE SEQUENCE [LARGE SCALE GENOMIC DNA]</scope>
    <source>
        <strain evidence="2">VL1</strain>
    </source>
</reference>
<keyword evidence="1" id="KW-1133">Transmembrane helix</keyword>
<dbReference type="Proteomes" id="UP000044602">
    <property type="component" value="Unassembled WGS sequence"/>
</dbReference>
<keyword evidence="1" id="KW-0472">Membrane</keyword>
<evidence type="ECO:0000256" key="1">
    <source>
        <dbReference type="SAM" id="Phobius"/>
    </source>
</evidence>
<dbReference type="AlphaFoldDB" id="A0A0G4MT74"/>
<evidence type="ECO:0000313" key="2">
    <source>
        <dbReference type="EMBL" id="CRK37473.1"/>
    </source>
</evidence>